<name>A0A146GBZ5_TERSA</name>
<reference evidence="2" key="1">
    <citation type="journal article" date="2017" name="Genome Announc.">
        <title>Draft Genome Sequence of Terrimicrobium sacchariphilum NM-5T, a Facultative Anaerobic Soil Bacterium of the Class Spartobacteria.</title>
        <authorList>
            <person name="Qiu Y.L."/>
            <person name="Tourlousse D.M."/>
            <person name="Matsuura N."/>
            <person name="Ohashi A."/>
            <person name="Sekiguchi Y."/>
        </authorList>
    </citation>
    <scope>NUCLEOTIDE SEQUENCE [LARGE SCALE GENOMIC DNA]</scope>
    <source>
        <strain evidence="2">NM-5</strain>
    </source>
</reference>
<evidence type="ECO:0000313" key="1">
    <source>
        <dbReference type="EMBL" id="GAT35105.1"/>
    </source>
</evidence>
<dbReference type="EMBL" id="BDCO01000003">
    <property type="protein sequence ID" value="GAT35105.1"/>
    <property type="molecule type" value="Genomic_DNA"/>
</dbReference>
<dbReference type="Proteomes" id="UP000076023">
    <property type="component" value="Unassembled WGS sequence"/>
</dbReference>
<dbReference type="AlphaFoldDB" id="A0A146GBZ5"/>
<comment type="caution">
    <text evidence="1">The sequence shown here is derived from an EMBL/GenBank/DDBJ whole genome shotgun (WGS) entry which is preliminary data.</text>
</comment>
<evidence type="ECO:0000313" key="2">
    <source>
        <dbReference type="Proteomes" id="UP000076023"/>
    </source>
</evidence>
<accession>A0A146GBZ5</accession>
<protein>
    <submittedName>
        <fullName evidence="1">Uncharacterized protein</fullName>
    </submittedName>
</protein>
<sequence>MGENPDISKLLRMKRYEQPPPGYFEDFVQEFHRRQRAELLRRPTWKIIWDRISAIAPGFHVPQYAYATIAALAVCASVVIMSPRSVTPATTLAKAESGAPAISLTSRPVTIGDTLPVSARADGSLPPHYVLQARPVSNEQPLSF</sequence>
<organism evidence="1 2">
    <name type="scientific">Terrimicrobium sacchariphilum</name>
    <dbReference type="NCBI Taxonomy" id="690879"/>
    <lineage>
        <taxon>Bacteria</taxon>
        <taxon>Pseudomonadati</taxon>
        <taxon>Verrucomicrobiota</taxon>
        <taxon>Terrimicrobiia</taxon>
        <taxon>Terrimicrobiales</taxon>
        <taxon>Terrimicrobiaceae</taxon>
        <taxon>Terrimicrobium</taxon>
    </lineage>
</organism>
<keyword evidence="2" id="KW-1185">Reference proteome</keyword>
<dbReference type="STRING" id="690879.TSACC_3166"/>
<proteinExistence type="predicted"/>
<dbReference type="InParanoid" id="A0A146GBZ5"/>
<gene>
    <name evidence="1" type="ORF">TSACC_3166</name>
</gene>